<evidence type="ECO:0000313" key="2">
    <source>
        <dbReference type="Proteomes" id="UP001174229"/>
    </source>
</evidence>
<gene>
    <name evidence="1" type="ORF">OWO78_22555</name>
</gene>
<proteinExistence type="predicted"/>
<dbReference type="RefSeq" id="WP_000635856.1">
    <property type="nucleotide sequence ID" value="NZ_CP099450.1"/>
</dbReference>
<dbReference type="AlphaFoldDB" id="A0AAP4CXA8"/>
<evidence type="ECO:0000313" key="1">
    <source>
        <dbReference type="EMBL" id="MDK7394144.1"/>
    </source>
</evidence>
<accession>A0AAP4CXA8</accession>
<comment type="caution">
    <text evidence="1">The sequence shown here is derived from an EMBL/GenBank/DDBJ whole genome shotgun (WGS) entry which is preliminary data.</text>
</comment>
<dbReference type="Pfam" id="PF13220">
    <property type="entry name" value="DUF4028"/>
    <property type="match status" value="1"/>
</dbReference>
<organism evidence="1 2">
    <name type="scientific">Bacillus pacificus</name>
    <dbReference type="NCBI Taxonomy" id="2026187"/>
    <lineage>
        <taxon>Bacteria</taxon>
        <taxon>Bacillati</taxon>
        <taxon>Bacillota</taxon>
        <taxon>Bacilli</taxon>
        <taxon>Bacillales</taxon>
        <taxon>Bacillaceae</taxon>
        <taxon>Bacillus</taxon>
        <taxon>Bacillus cereus group</taxon>
    </lineage>
</organism>
<dbReference type="EMBL" id="JAPNPE010000013">
    <property type="protein sequence ID" value="MDK7394144.1"/>
    <property type="molecule type" value="Genomic_DNA"/>
</dbReference>
<protein>
    <submittedName>
        <fullName evidence="1">DUF4028 family protein</fullName>
    </submittedName>
</protein>
<dbReference type="InterPro" id="IPR025106">
    <property type="entry name" value="DUF4028"/>
</dbReference>
<reference evidence="1" key="1">
    <citation type="submission" date="2022-11" db="EMBL/GenBank/DDBJ databases">
        <title>WGS-based characterization of Bacillus cereus isolated from food &amp; feed additives.</title>
        <authorList>
            <person name="Bogaerts B."/>
            <person name="Fraiture M.-A."/>
            <person name="Roosens N.H.C."/>
            <person name="De Keersmaecker S.C.J."/>
            <person name="Vanneste K."/>
        </authorList>
    </citation>
    <scope>NUCLEOTIDE SEQUENCE</scope>
    <source>
        <strain evidence="1">74.2</strain>
    </source>
</reference>
<dbReference type="Proteomes" id="UP001174229">
    <property type="component" value="Unassembled WGS sequence"/>
</dbReference>
<sequence length="67" mass="8033">MIVKILKDSSNSFLCTVQNKNGEKYVKKWFRKQGNKGELGRPTFKEVERDWKENRESFMYPNVKALY</sequence>
<name>A0AAP4CXA8_9BACI</name>